<dbReference type="PANTHER" id="PTHR24305">
    <property type="entry name" value="CYTOCHROME P450"/>
    <property type="match status" value="1"/>
</dbReference>
<keyword evidence="6 8" id="KW-0408">Iron</keyword>
<dbReference type="SUPFAM" id="SSF48264">
    <property type="entry name" value="Cytochrome P450"/>
    <property type="match status" value="2"/>
</dbReference>
<dbReference type="InterPro" id="IPR002575">
    <property type="entry name" value="Aminoglycoside_PTrfase"/>
</dbReference>
<keyword evidence="7" id="KW-0503">Monooxygenase</keyword>
<keyword evidence="3 8" id="KW-0349">Heme</keyword>
<dbReference type="InterPro" id="IPR050121">
    <property type="entry name" value="Cytochrome_P450_monoxygenase"/>
</dbReference>
<evidence type="ECO:0000256" key="8">
    <source>
        <dbReference type="PIRSR" id="PIRSR602401-1"/>
    </source>
</evidence>
<reference evidence="10" key="2">
    <citation type="submission" date="2020-09" db="EMBL/GenBank/DDBJ databases">
        <title>Reference genome assembly for Australian Ascochyta lentis isolate Al4.</title>
        <authorList>
            <person name="Lee R.C."/>
            <person name="Farfan-Caceres L.M."/>
            <person name="Debler J.W."/>
            <person name="Williams A.H."/>
            <person name="Henares B.M."/>
        </authorList>
    </citation>
    <scope>NUCLEOTIDE SEQUENCE</scope>
    <source>
        <strain evidence="10">Al4</strain>
    </source>
</reference>
<organism evidence="10 11">
    <name type="scientific">Ascochyta lentis</name>
    <dbReference type="NCBI Taxonomy" id="205686"/>
    <lineage>
        <taxon>Eukaryota</taxon>
        <taxon>Fungi</taxon>
        <taxon>Dikarya</taxon>
        <taxon>Ascomycota</taxon>
        <taxon>Pezizomycotina</taxon>
        <taxon>Dothideomycetes</taxon>
        <taxon>Pleosporomycetidae</taxon>
        <taxon>Pleosporales</taxon>
        <taxon>Pleosporineae</taxon>
        <taxon>Didymellaceae</taxon>
        <taxon>Ascochyta</taxon>
    </lineage>
</organism>
<evidence type="ECO:0000256" key="2">
    <source>
        <dbReference type="ARBA" id="ARBA00010617"/>
    </source>
</evidence>
<dbReference type="Gene3D" id="3.90.1200.10">
    <property type="match status" value="1"/>
</dbReference>
<dbReference type="Gene3D" id="3.30.200.20">
    <property type="entry name" value="Phosphorylase Kinase, domain 1"/>
    <property type="match status" value="1"/>
</dbReference>
<dbReference type="Pfam" id="PF01636">
    <property type="entry name" value="APH"/>
    <property type="match status" value="1"/>
</dbReference>
<keyword evidence="11" id="KW-1185">Reference proteome</keyword>
<feature type="domain" description="Aminoglycoside phosphotransferase" evidence="9">
    <location>
        <begin position="480"/>
        <end position="537"/>
    </location>
</feature>
<reference evidence="10" key="1">
    <citation type="submission" date="2018-12" db="EMBL/GenBank/DDBJ databases">
        <authorList>
            <person name="Syme R.A."/>
            <person name="Farfan-Caceres L."/>
            <person name="Lichtenzveig J."/>
        </authorList>
    </citation>
    <scope>NUCLEOTIDE SEQUENCE</scope>
    <source>
        <strain evidence="10">Al4</strain>
    </source>
</reference>
<evidence type="ECO:0000256" key="6">
    <source>
        <dbReference type="ARBA" id="ARBA00023004"/>
    </source>
</evidence>
<dbReference type="OrthoDB" id="1470350at2759"/>
<dbReference type="GO" id="GO:0016705">
    <property type="term" value="F:oxidoreductase activity, acting on paired donors, with incorporation or reduction of molecular oxygen"/>
    <property type="evidence" value="ECO:0007669"/>
    <property type="project" value="InterPro"/>
</dbReference>
<dbReference type="SUPFAM" id="SSF56112">
    <property type="entry name" value="Protein kinase-like (PK-like)"/>
    <property type="match status" value="1"/>
</dbReference>
<dbReference type="EMBL" id="RZGK01000009">
    <property type="protein sequence ID" value="KAF9696572.1"/>
    <property type="molecule type" value="Genomic_DNA"/>
</dbReference>
<evidence type="ECO:0000256" key="1">
    <source>
        <dbReference type="ARBA" id="ARBA00001971"/>
    </source>
</evidence>
<feature type="binding site" description="axial binding residue" evidence="8">
    <location>
        <position position="1343"/>
    </location>
    <ligand>
        <name>heme</name>
        <dbReference type="ChEBI" id="CHEBI:30413"/>
    </ligand>
    <ligandPart>
        <name>Fe</name>
        <dbReference type="ChEBI" id="CHEBI:18248"/>
    </ligandPart>
</feature>
<dbReference type="Proteomes" id="UP000651452">
    <property type="component" value="Unassembled WGS sequence"/>
</dbReference>
<comment type="caution">
    <text evidence="10">The sequence shown here is derived from an EMBL/GenBank/DDBJ whole genome shotgun (WGS) entry which is preliminary data.</text>
</comment>
<comment type="cofactor">
    <cofactor evidence="1 8">
        <name>heme</name>
        <dbReference type="ChEBI" id="CHEBI:30413"/>
    </cofactor>
</comment>
<dbReference type="InterPro" id="IPR002401">
    <property type="entry name" value="Cyt_P450_E_grp-I"/>
</dbReference>
<evidence type="ECO:0000313" key="10">
    <source>
        <dbReference type="EMBL" id="KAF9696572.1"/>
    </source>
</evidence>
<accession>A0A8H7J4Y7</accession>
<dbReference type="Pfam" id="PF00067">
    <property type="entry name" value="p450"/>
    <property type="match status" value="2"/>
</dbReference>
<dbReference type="GO" id="GO:0004497">
    <property type="term" value="F:monooxygenase activity"/>
    <property type="evidence" value="ECO:0007669"/>
    <property type="project" value="UniProtKB-KW"/>
</dbReference>
<dbReference type="Gene3D" id="1.10.630.10">
    <property type="entry name" value="Cytochrome P450"/>
    <property type="match status" value="2"/>
</dbReference>
<evidence type="ECO:0000256" key="4">
    <source>
        <dbReference type="ARBA" id="ARBA00022723"/>
    </source>
</evidence>
<protein>
    <recommendedName>
        <fullName evidence="9">Aminoglycoside phosphotransferase domain-containing protein</fullName>
    </recommendedName>
</protein>
<dbReference type="InterPro" id="IPR011009">
    <property type="entry name" value="Kinase-like_dom_sf"/>
</dbReference>
<dbReference type="CDD" id="cd11061">
    <property type="entry name" value="CYP67-like"/>
    <property type="match status" value="1"/>
</dbReference>
<dbReference type="PRINTS" id="PR00385">
    <property type="entry name" value="P450"/>
</dbReference>
<sequence>MEAQQTTLVDISWDLGVLCDAGVETTHTTLQIFTLACLAHPDWICTAQRELENAIGPAQLPDFEDLEKLPYIQAVVEENFRWRHIVPAGVPHATTQDDHYNGYLIPKGSMVVPLFMALRNDEALFDNPSDFRPERWLGKPAHPGNFGYGRRAFTGRFIARKSISIVIVRLLWAYNIKSKDGNKAVVSEESFTTGFVSAPKHLDAVFEIRSEKHKRVVEAAFELAENDPQVLMEGVRRKQLKSTLRQDNAIIMTLLSTEEVLQLSLSIQDSLSGSRYACSSLSRITGGSSSFTFRGLLQLPVTLADETIVSTVIVKKATNFAAINREFALDSNRSMYENTMLKASHGVKFGNATMTIPVTSPRTLFYDHQSHIQIVEDLQPAIDLASILASSAISHLPDSRYTTLGFALGAWLRSFHNWAQEPEQVELRDTIAQNKSSQTLKWRTTYETIEAIVGLFAIISEEDKRILTQVRNRAASESEQQTHCKKDDQVGHVGFGVIHGDFWTGNVLTSPTKSKLHVIDWEFAQLGYRATDLGQMIGDLIEKSYMFDSAGSHCEMMIRALAEGYGAIKKLPLELLHQTIGLVLCDDDSGDLTALLGVNSALERETTAVYLRRFGNTTEDTRWKQMPLCLRRRMARDTTLSEPDPGNKPDIKTYMHAVVDYLKQYSNAFDPEKSGLLSQKQWLYEVCDVLAPYGADCKCGKPAFLHLKCYDLAYVRDTAFHVAILKRHAALEMAMIDDGRSWNSVCPYLKVSKRNPMFTRRNALEWACAYGLEGTARRLVWAAEEKGVKPEEYIPTAAAIVAVVHGSGNHQSLLGFLLERLVNPSYRIMAWESCFRYQNRIMPAKEWLRRVLTTLTMYNKTGAIAVMRRYFPYLGLSNTLSLLPPEFGEDTFGVELLQKERPFSVYRLYFHPLARFPGPLWAKLTTFPAWWHSKNQDRHLWLLSLQDRYGPEFRYAPNSVCLNTPSAYKHIFGPKGNVKKSEYYQVWPKTVNHINTWSATSIPVHARKRRVINYAFSESALRGAEVFVHSNVDRWLELLGQQREKGETWTKAINMADQVTYLVFDILGDLCFGKCFDMKEPESKLRHVPELMIGFMELIHPIACSPISSLYVWLKPRGLDRLLAAATPPAIEKWTEFVDDCLKKRTNKQKELEEKPVPEDKVRKDFFHWLFNAKDPETGTGYSLPELYAECELLTIAGSDTTAIVISAAYFYLSRSPEVQDKLAQEILSTFNSYEEIIAGSQLQACKYLTAFLHEAMRMSPPVPAEPSREVLEGGTTVDGHYFPKGSLVSTAFWAMHYNKDYYPAPLQFRPERWIVGESGSTAESVALAESAFCAFSSGSRGCLGKNMAWLEMRIVIAKTLWKYEIKQDPVNKLGGGSVDARPGRREEGQYQTYEMFVSNRKGPMVQLKERKH</sequence>
<dbReference type="GO" id="GO:0005506">
    <property type="term" value="F:iron ion binding"/>
    <property type="evidence" value="ECO:0007669"/>
    <property type="project" value="InterPro"/>
</dbReference>
<gene>
    <name evidence="10" type="ORF">EKO04_005200</name>
</gene>
<name>A0A8H7J4Y7_9PLEO</name>
<dbReference type="PRINTS" id="PR00463">
    <property type="entry name" value="EP450I"/>
</dbReference>
<dbReference type="PROSITE" id="PS00086">
    <property type="entry name" value="CYTOCHROME_P450"/>
    <property type="match status" value="1"/>
</dbReference>
<proteinExistence type="inferred from homology"/>
<evidence type="ECO:0000259" key="9">
    <source>
        <dbReference type="Pfam" id="PF01636"/>
    </source>
</evidence>
<dbReference type="InterPro" id="IPR017972">
    <property type="entry name" value="Cyt_P450_CS"/>
</dbReference>
<dbReference type="InterPro" id="IPR036396">
    <property type="entry name" value="Cyt_P450_sf"/>
</dbReference>
<keyword evidence="4 8" id="KW-0479">Metal-binding</keyword>
<evidence type="ECO:0000256" key="7">
    <source>
        <dbReference type="ARBA" id="ARBA00023033"/>
    </source>
</evidence>
<evidence type="ECO:0000256" key="5">
    <source>
        <dbReference type="ARBA" id="ARBA00023002"/>
    </source>
</evidence>
<dbReference type="PANTHER" id="PTHR24305:SF237">
    <property type="entry name" value="CYTOCHROME P450 MONOOXYGENASE ATNE-RELATED"/>
    <property type="match status" value="1"/>
</dbReference>
<evidence type="ECO:0000256" key="3">
    <source>
        <dbReference type="ARBA" id="ARBA00022617"/>
    </source>
</evidence>
<keyword evidence="5" id="KW-0560">Oxidoreductase</keyword>
<evidence type="ECO:0000313" key="11">
    <source>
        <dbReference type="Proteomes" id="UP000651452"/>
    </source>
</evidence>
<dbReference type="InterPro" id="IPR001128">
    <property type="entry name" value="Cyt_P450"/>
</dbReference>
<dbReference type="GO" id="GO:0020037">
    <property type="term" value="F:heme binding"/>
    <property type="evidence" value="ECO:0007669"/>
    <property type="project" value="InterPro"/>
</dbReference>
<comment type="similarity">
    <text evidence="2">Belongs to the cytochrome P450 family.</text>
</comment>